<dbReference type="AlphaFoldDB" id="A0A1V0UTA6"/>
<dbReference type="RefSeq" id="WP_024095464.1">
    <property type="nucleotide sequence ID" value="NZ_CP019794.1"/>
</dbReference>
<accession>A0A1V0UTA6</accession>
<protein>
    <submittedName>
        <fullName evidence="1">Uncharacterized protein</fullName>
    </submittedName>
</protein>
<proteinExistence type="predicted"/>
<evidence type="ECO:0000313" key="2">
    <source>
        <dbReference type="Proteomes" id="UP000192727"/>
    </source>
</evidence>
<sequence>MQHPLSQEATIYEYTLLRKFKMNPLFGSLYALTALVWCLKTVSFIDAGLSVLSAGVIFLLHALLLMALVKIGPYRPDTGWTWQYQLLWVGYLPTKYVKYTTMMKLHLHVFAIGGLVILAFFVWLPVLVRGDLFFFHLWILLPRFFFLMRCKQLKDVSWVLITRWTLSCYRQ</sequence>
<reference evidence="1 2" key="1">
    <citation type="submission" date="2017-03" db="EMBL/GenBank/DDBJ databases">
        <title>Paenibacillus larvae genome sequencing.</title>
        <authorList>
            <person name="Dingman D.W."/>
        </authorList>
    </citation>
    <scope>NUCLEOTIDE SEQUENCE [LARGE SCALE GENOMIC DNA]</scope>
    <source>
        <strain evidence="1 2">SAG 10367</strain>
    </source>
</reference>
<dbReference type="GeneID" id="64217058"/>
<gene>
    <name evidence="1" type="ORF">B7C51_12910</name>
</gene>
<organism evidence="1 2">
    <name type="scientific">Paenibacillus larvae subsp. pulvifaciens</name>
    <dbReference type="NCBI Taxonomy" id="1477"/>
    <lineage>
        <taxon>Bacteria</taxon>
        <taxon>Bacillati</taxon>
        <taxon>Bacillota</taxon>
        <taxon>Bacilli</taxon>
        <taxon>Bacillales</taxon>
        <taxon>Paenibacillaceae</taxon>
        <taxon>Paenibacillus</taxon>
    </lineage>
</organism>
<dbReference type="Proteomes" id="UP000192727">
    <property type="component" value="Chromosome"/>
</dbReference>
<dbReference type="EMBL" id="CP020557">
    <property type="protein sequence ID" value="ARF68515.1"/>
    <property type="molecule type" value="Genomic_DNA"/>
</dbReference>
<evidence type="ECO:0000313" key="1">
    <source>
        <dbReference type="EMBL" id="ARF68515.1"/>
    </source>
</evidence>
<name>A0A1V0UTA6_9BACL</name>